<keyword evidence="6 10" id="KW-0133">Cell shape</keyword>
<dbReference type="EC" id="6.3.2.10" evidence="10 11"/>
<dbReference type="PANTHER" id="PTHR43024">
    <property type="entry name" value="UDP-N-ACETYLMURAMOYL-TRIPEPTIDE--D-ALANYL-D-ALANINE LIGASE"/>
    <property type="match status" value="1"/>
</dbReference>
<keyword evidence="4 10" id="KW-0547">Nucleotide-binding</keyword>
<dbReference type="GO" id="GO:0051301">
    <property type="term" value="P:cell division"/>
    <property type="evidence" value="ECO:0007669"/>
    <property type="project" value="UniProtKB-KW"/>
</dbReference>
<name>A0A4P7XFC7_9ALTE</name>
<evidence type="ECO:0000256" key="11">
    <source>
        <dbReference type="RuleBase" id="RU004136"/>
    </source>
</evidence>
<dbReference type="InterPro" id="IPR005863">
    <property type="entry name" value="UDP-N-AcMur_synth"/>
</dbReference>
<gene>
    <name evidence="10" type="primary">murF</name>
    <name evidence="15" type="ORF">soil367_03875</name>
</gene>
<feature type="domain" description="Mur ligase C-terminal" evidence="13">
    <location>
        <begin position="318"/>
        <end position="407"/>
    </location>
</feature>
<keyword evidence="2 10" id="KW-0436">Ligase</keyword>
<reference evidence="15 16" key="1">
    <citation type="submission" date="2018-07" db="EMBL/GenBank/DDBJ databases">
        <title>Marsedoiliclastica nanhaica gen. nov. sp. nov., a novel marine hydrocarbonoclastic bacterium isolated from an in-situ enriched hydrocarbon-degrading consortium in deep-sea sediment.</title>
        <authorList>
            <person name="Dong C."/>
            <person name="Ma T."/>
            <person name="Liu R."/>
            <person name="Shao Z."/>
        </authorList>
    </citation>
    <scope>NUCLEOTIDE SEQUENCE [LARGE SCALE GENOMIC DNA]</scope>
    <source>
        <strain evidence="16">soil36-7</strain>
    </source>
</reference>
<dbReference type="InterPro" id="IPR036615">
    <property type="entry name" value="Mur_ligase_C_dom_sf"/>
</dbReference>
<dbReference type="PANTHER" id="PTHR43024:SF1">
    <property type="entry name" value="UDP-N-ACETYLMURAMOYL-TRIPEPTIDE--D-ALANYL-D-ALANINE LIGASE"/>
    <property type="match status" value="1"/>
</dbReference>
<comment type="subcellular location">
    <subcellularLocation>
        <location evidence="10 11">Cytoplasm</location>
    </subcellularLocation>
</comment>
<dbReference type="Gene3D" id="3.40.1390.10">
    <property type="entry name" value="MurE/MurF, N-terminal domain"/>
    <property type="match status" value="1"/>
</dbReference>
<evidence type="ECO:0000259" key="12">
    <source>
        <dbReference type="Pfam" id="PF01225"/>
    </source>
</evidence>
<comment type="pathway">
    <text evidence="10 11">Cell wall biogenesis; peptidoglycan biosynthesis.</text>
</comment>
<evidence type="ECO:0000256" key="3">
    <source>
        <dbReference type="ARBA" id="ARBA00022618"/>
    </source>
</evidence>
<feature type="binding site" evidence="10">
    <location>
        <begin position="108"/>
        <end position="114"/>
    </location>
    <ligand>
        <name>ATP</name>
        <dbReference type="ChEBI" id="CHEBI:30616"/>
    </ligand>
</feature>
<dbReference type="Pfam" id="PF02875">
    <property type="entry name" value="Mur_ligase_C"/>
    <property type="match status" value="1"/>
</dbReference>
<sequence length="468" mass="49116">MMRSMTLSELRPVLNAELSGADLAFTRVSTDTRNLHRGDLFLALRGENFDGHRFIDEAVAKGAVAVVAEECAQTTVPVLKVADTLRALGQIASVNRKRFAGPVIAVTGSNGKTTVKELLRRVLLQQGPVLATQGNLNNAIGAPLTLLQLAPEHKAAVIELGASGPGEIAWTASLAAPEVSILTNAGEAHMAGFGSYQGLVEAKGEIISETAREGVVVLNLDDPAFEVWRALAGGRTVVSVSAQGNQEADIYARNIVESAAGLVFEARQRDGAAFSISLRLAGVHNVGNALLAVAATRAIGVEAAVIEAGLAATDPVKGRMQVLSLGPTITVIDDSYNANPTAMRAALKTLGERGGNRVAVLGDMAELGGDEAFQHQEIGALARKLGIDYLYVTGRYAEDYARGFGEGCNIATSHSRLFDMLDNELFGSASTSAGLQGADQVRVTLLVKGSRSARMDQIVALLNEKVKP</sequence>
<dbReference type="HAMAP" id="MF_02019">
    <property type="entry name" value="MurF"/>
    <property type="match status" value="1"/>
</dbReference>
<dbReference type="GO" id="GO:0008766">
    <property type="term" value="F:UDP-N-acetylmuramoylalanyl-D-glutamyl-2,6-diaminopimelate-D-alanyl-D-alanine ligase activity"/>
    <property type="evidence" value="ECO:0007669"/>
    <property type="project" value="RHEA"/>
</dbReference>
<evidence type="ECO:0000259" key="13">
    <source>
        <dbReference type="Pfam" id="PF02875"/>
    </source>
</evidence>
<keyword evidence="7 10" id="KW-0573">Peptidoglycan synthesis</keyword>
<protein>
    <recommendedName>
        <fullName evidence="10 11">UDP-N-acetylmuramoyl-tripeptide--D-alanyl-D-alanine ligase</fullName>
        <ecNumber evidence="10 11">6.3.2.10</ecNumber>
    </recommendedName>
    <alternativeName>
        <fullName evidence="10">D-alanyl-D-alanine-adding enzyme</fullName>
    </alternativeName>
</protein>
<evidence type="ECO:0000313" key="16">
    <source>
        <dbReference type="Proteomes" id="UP000298049"/>
    </source>
</evidence>
<feature type="domain" description="Mur ligase central" evidence="14">
    <location>
        <begin position="106"/>
        <end position="295"/>
    </location>
</feature>
<keyword evidence="3 10" id="KW-0132">Cell division</keyword>
<evidence type="ECO:0000256" key="5">
    <source>
        <dbReference type="ARBA" id="ARBA00022840"/>
    </source>
</evidence>
<comment type="function">
    <text evidence="10 11">Involved in cell wall formation. Catalyzes the final step in the synthesis of UDP-N-acetylmuramoyl-pentapeptide, the precursor of murein.</text>
</comment>
<dbReference type="GO" id="GO:0005737">
    <property type="term" value="C:cytoplasm"/>
    <property type="evidence" value="ECO:0007669"/>
    <property type="project" value="UniProtKB-SubCell"/>
</dbReference>
<dbReference type="UniPathway" id="UPA00219"/>
<organism evidence="15 16">
    <name type="scientific">Hydrocarboniclastica marina</name>
    <dbReference type="NCBI Taxonomy" id="2259620"/>
    <lineage>
        <taxon>Bacteria</taxon>
        <taxon>Pseudomonadati</taxon>
        <taxon>Pseudomonadota</taxon>
        <taxon>Gammaproteobacteria</taxon>
        <taxon>Alteromonadales</taxon>
        <taxon>Alteromonadaceae</taxon>
        <taxon>Hydrocarboniclastica</taxon>
    </lineage>
</organism>
<dbReference type="Gene3D" id="3.90.190.20">
    <property type="entry name" value="Mur ligase, C-terminal domain"/>
    <property type="match status" value="1"/>
</dbReference>
<evidence type="ECO:0000259" key="14">
    <source>
        <dbReference type="Pfam" id="PF08245"/>
    </source>
</evidence>
<dbReference type="Gene3D" id="3.40.1190.10">
    <property type="entry name" value="Mur-like, catalytic domain"/>
    <property type="match status" value="1"/>
</dbReference>
<keyword evidence="9 10" id="KW-0961">Cell wall biogenesis/degradation</keyword>
<evidence type="ECO:0000256" key="6">
    <source>
        <dbReference type="ARBA" id="ARBA00022960"/>
    </source>
</evidence>
<dbReference type="InterPro" id="IPR000713">
    <property type="entry name" value="Mur_ligase_N"/>
</dbReference>
<dbReference type="GO" id="GO:0008360">
    <property type="term" value="P:regulation of cell shape"/>
    <property type="evidence" value="ECO:0007669"/>
    <property type="project" value="UniProtKB-KW"/>
</dbReference>
<dbReference type="InterPro" id="IPR051046">
    <property type="entry name" value="MurCDEF_CellWall_CoF430Synth"/>
</dbReference>
<dbReference type="OrthoDB" id="9801978at2"/>
<dbReference type="SUPFAM" id="SSF53623">
    <property type="entry name" value="MurD-like peptide ligases, catalytic domain"/>
    <property type="match status" value="1"/>
</dbReference>
<evidence type="ECO:0000256" key="10">
    <source>
        <dbReference type="HAMAP-Rule" id="MF_02019"/>
    </source>
</evidence>
<keyword evidence="5 10" id="KW-0067">ATP-binding</keyword>
<evidence type="ECO:0000256" key="4">
    <source>
        <dbReference type="ARBA" id="ARBA00022741"/>
    </source>
</evidence>
<evidence type="ECO:0000256" key="8">
    <source>
        <dbReference type="ARBA" id="ARBA00023306"/>
    </source>
</evidence>
<dbReference type="InterPro" id="IPR013221">
    <property type="entry name" value="Mur_ligase_cen"/>
</dbReference>
<comment type="similarity">
    <text evidence="10">Belongs to the MurCDEF family. MurF subfamily.</text>
</comment>
<evidence type="ECO:0000313" key="15">
    <source>
        <dbReference type="EMBL" id="QCF25134.1"/>
    </source>
</evidence>
<evidence type="ECO:0000256" key="2">
    <source>
        <dbReference type="ARBA" id="ARBA00022598"/>
    </source>
</evidence>
<dbReference type="InterPro" id="IPR004101">
    <property type="entry name" value="Mur_ligase_C"/>
</dbReference>
<dbReference type="SUPFAM" id="SSF63418">
    <property type="entry name" value="MurE/MurF N-terminal domain"/>
    <property type="match status" value="1"/>
</dbReference>
<accession>A0A4P7XFC7</accession>
<dbReference type="NCBIfam" id="TIGR01143">
    <property type="entry name" value="murF"/>
    <property type="match status" value="1"/>
</dbReference>
<dbReference type="SUPFAM" id="SSF53244">
    <property type="entry name" value="MurD-like peptide ligases, peptide-binding domain"/>
    <property type="match status" value="1"/>
</dbReference>
<dbReference type="GO" id="GO:0005524">
    <property type="term" value="F:ATP binding"/>
    <property type="evidence" value="ECO:0007669"/>
    <property type="project" value="UniProtKB-UniRule"/>
</dbReference>
<evidence type="ECO:0000256" key="9">
    <source>
        <dbReference type="ARBA" id="ARBA00023316"/>
    </source>
</evidence>
<dbReference type="KEGG" id="hmi:soil367_03875"/>
<dbReference type="AlphaFoldDB" id="A0A4P7XFC7"/>
<dbReference type="Proteomes" id="UP000298049">
    <property type="component" value="Chromosome"/>
</dbReference>
<keyword evidence="1 10" id="KW-0963">Cytoplasm</keyword>
<keyword evidence="8 10" id="KW-0131">Cell cycle</keyword>
<dbReference type="GO" id="GO:0009252">
    <property type="term" value="P:peptidoglycan biosynthetic process"/>
    <property type="evidence" value="ECO:0007669"/>
    <property type="project" value="UniProtKB-UniRule"/>
</dbReference>
<dbReference type="GO" id="GO:0047480">
    <property type="term" value="F:UDP-N-acetylmuramoyl-tripeptide-D-alanyl-D-alanine ligase activity"/>
    <property type="evidence" value="ECO:0007669"/>
    <property type="project" value="UniProtKB-UniRule"/>
</dbReference>
<dbReference type="InterPro" id="IPR036565">
    <property type="entry name" value="Mur-like_cat_sf"/>
</dbReference>
<keyword evidence="16" id="KW-1185">Reference proteome</keyword>
<proteinExistence type="inferred from homology"/>
<evidence type="ECO:0000256" key="1">
    <source>
        <dbReference type="ARBA" id="ARBA00022490"/>
    </source>
</evidence>
<dbReference type="InterPro" id="IPR035911">
    <property type="entry name" value="MurE/MurF_N"/>
</dbReference>
<feature type="domain" description="Mur ligase N-terminal catalytic" evidence="12">
    <location>
        <begin position="26"/>
        <end position="93"/>
    </location>
</feature>
<dbReference type="EMBL" id="CP031093">
    <property type="protein sequence ID" value="QCF25134.1"/>
    <property type="molecule type" value="Genomic_DNA"/>
</dbReference>
<comment type="catalytic activity">
    <reaction evidence="10 11">
        <text>D-alanyl-D-alanine + UDP-N-acetyl-alpha-D-muramoyl-L-alanyl-gamma-D-glutamyl-meso-2,6-diaminopimelate + ATP = UDP-N-acetyl-alpha-D-muramoyl-L-alanyl-gamma-D-glutamyl-meso-2,6-diaminopimeloyl-D-alanyl-D-alanine + ADP + phosphate + H(+)</text>
        <dbReference type="Rhea" id="RHEA:28374"/>
        <dbReference type="ChEBI" id="CHEBI:15378"/>
        <dbReference type="ChEBI" id="CHEBI:30616"/>
        <dbReference type="ChEBI" id="CHEBI:43474"/>
        <dbReference type="ChEBI" id="CHEBI:57822"/>
        <dbReference type="ChEBI" id="CHEBI:61386"/>
        <dbReference type="ChEBI" id="CHEBI:83905"/>
        <dbReference type="ChEBI" id="CHEBI:456216"/>
        <dbReference type="EC" id="6.3.2.10"/>
    </reaction>
</comment>
<dbReference type="Pfam" id="PF01225">
    <property type="entry name" value="Mur_ligase"/>
    <property type="match status" value="1"/>
</dbReference>
<evidence type="ECO:0000256" key="7">
    <source>
        <dbReference type="ARBA" id="ARBA00022984"/>
    </source>
</evidence>
<dbReference type="Pfam" id="PF08245">
    <property type="entry name" value="Mur_ligase_M"/>
    <property type="match status" value="1"/>
</dbReference>
<dbReference type="GO" id="GO:0071555">
    <property type="term" value="P:cell wall organization"/>
    <property type="evidence" value="ECO:0007669"/>
    <property type="project" value="UniProtKB-KW"/>
</dbReference>